<dbReference type="EMBL" id="JYDI01003718">
    <property type="protein sequence ID" value="KRY12949.1"/>
    <property type="molecule type" value="Genomic_DNA"/>
</dbReference>
<evidence type="ECO:0000313" key="1">
    <source>
        <dbReference type="EMBL" id="KRY12949.1"/>
    </source>
</evidence>
<feature type="non-terminal residue" evidence="1">
    <location>
        <position position="85"/>
    </location>
</feature>
<dbReference type="PANTHER" id="PTHR47331:SF5">
    <property type="entry name" value="RIBONUCLEASE H"/>
    <property type="match status" value="1"/>
</dbReference>
<name>A0A0V0ZKM3_TRIBR</name>
<dbReference type="STRING" id="45882.A0A0V0ZKM3"/>
<protein>
    <submittedName>
        <fullName evidence="1">Uncharacterized protein</fullName>
    </submittedName>
</protein>
<dbReference type="Proteomes" id="UP000054653">
    <property type="component" value="Unassembled WGS sequence"/>
</dbReference>
<dbReference type="PANTHER" id="PTHR47331">
    <property type="entry name" value="PHD-TYPE DOMAIN-CONTAINING PROTEIN"/>
    <property type="match status" value="1"/>
</dbReference>
<accession>A0A0V0ZKM3</accession>
<reference evidence="1 2" key="1">
    <citation type="submission" date="2015-01" db="EMBL/GenBank/DDBJ databases">
        <title>Evolution of Trichinella species and genotypes.</title>
        <authorList>
            <person name="Korhonen P.K."/>
            <person name="Edoardo P."/>
            <person name="Giuseppe L.R."/>
            <person name="Gasser R.B."/>
        </authorList>
    </citation>
    <scope>NUCLEOTIDE SEQUENCE [LARGE SCALE GENOMIC DNA]</scope>
    <source>
        <strain evidence="1">ISS120</strain>
    </source>
</reference>
<comment type="caution">
    <text evidence="1">The sequence shown here is derived from an EMBL/GenBank/DDBJ whole genome shotgun (WGS) entry which is preliminary data.</text>
</comment>
<evidence type="ECO:0000313" key="2">
    <source>
        <dbReference type="Proteomes" id="UP000054653"/>
    </source>
</evidence>
<dbReference type="OrthoDB" id="5870662at2759"/>
<keyword evidence="2" id="KW-1185">Reference proteome</keyword>
<organism evidence="1 2">
    <name type="scientific">Trichinella britovi</name>
    <name type="common">Parasitic roundworm</name>
    <dbReference type="NCBI Taxonomy" id="45882"/>
    <lineage>
        <taxon>Eukaryota</taxon>
        <taxon>Metazoa</taxon>
        <taxon>Ecdysozoa</taxon>
        <taxon>Nematoda</taxon>
        <taxon>Enoplea</taxon>
        <taxon>Dorylaimia</taxon>
        <taxon>Trichinellida</taxon>
        <taxon>Trichinellidae</taxon>
        <taxon>Trichinella</taxon>
    </lineage>
</organism>
<proteinExistence type="predicted"/>
<dbReference type="AlphaFoldDB" id="A0A0V0ZKM3"/>
<sequence length="85" mass="9795">MWVRRTQEKEFQAEIQALVRHGRVAEHSRISQLDPYLDERGVLRAGGRLVNSDLPASMQHPAVLPGNHELTRGLIRRCHQRQLHA</sequence>
<gene>
    <name evidence="1" type="ORF">T03_16420</name>
</gene>